<keyword evidence="2" id="KW-1133">Transmembrane helix</keyword>
<dbReference type="EMBL" id="BMJY01000004">
    <property type="protein sequence ID" value="GGH41133.1"/>
    <property type="molecule type" value="Genomic_DNA"/>
</dbReference>
<evidence type="ECO:0000256" key="1">
    <source>
        <dbReference type="SAM" id="MobiDB-lite"/>
    </source>
</evidence>
<dbReference type="AlphaFoldDB" id="A0A917IDD5"/>
<reference evidence="3" key="1">
    <citation type="journal article" date="2014" name="Int. J. Syst. Evol. Microbiol.">
        <title>Complete genome sequence of Corynebacterium casei LMG S-19264T (=DSM 44701T), isolated from a smear-ripened cheese.</title>
        <authorList>
            <consortium name="US DOE Joint Genome Institute (JGI-PGF)"/>
            <person name="Walter F."/>
            <person name="Albersmeier A."/>
            <person name="Kalinowski J."/>
            <person name="Ruckert C."/>
        </authorList>
    </citation>
    <scope>NUCLEOTIDE SEQUENCE</scope>
    <source>
        <strain evidence="3">CGMCC 1.15794</strain>
    </source>
</reference>
<feature type="compositionally biased region" description="Low complexity" evidence="1">
    <location>
        <begin position="54"/>
        <end position="67"/>
    </location>
</feature>
<protein>
    <submittedName>
        <fullName evidence="3">Uncharacterized protein</fullName>
    </submittedName>
</protein>
<keyword evidence="4" id="KW-1185">Reference proteome</keyword>
<evidence type="ECO:0000313" key="4">
    <source>
        <dbReference type="Proteomes" id="UP000657592"/>
    </source>
</evidence>
<organism evidence="3 4">
    <name type="scientific">Microbacterium album</name>
    <dbReference type="NCBI Taxonomy" id="2053191"/>
    <lineage>
        <taxon>Bacteria</taxon>
        <taxon>Bacillati</taxon>
        <taxon>Actinomycetota</taxon>
        <taxon>Actinomycetes</taxon>
        <taxon>Micrococcales</taxon>
        <taxon>Microbacteriaceae</taxon>
        <taxon>Microbacterium</taxon>
    </lineage>
</organism>
<dbReference type="InterPro" id="IPR036278">
    <property type="entry name" value="Sialidase_sf"/>
</dbReference>
<evidence type="ECO:0000313" key="3">
    <source>
        <dbReference type="EMBL" id="GGH41133.1"/>
    </source>
</evidence>
<proteinExistence type="predicted"/>
<evidence type="ECO:0000256" key="2">
    <source>
        <dbReference type="SAM" id="Phobius"/>
    </source>
</evidence>
<dbReference type="Proteomes" id="UP000657592">
    <property type="component" value="Unassembled WGS sequence"/>
</dbReference>
<reference evidence="3" key="2">
    <citation type="submission" date="2020-09" db="EMBL/GenBank/DDBJ databases">
        <authorList>
            <person name="Sun Q."/>
            <person name="Zhou Y."/>
        </authorList>
    </citation>
    <scope>NUCLEOTIDE SEQUENCE</scope>
    <source>
        <strain evidence="3">CGMCC 1.15794</strain>
    </source>
</reference>
<sequence length="304" mass="30715">MAGQPRTKTWTGIAILAVLAVVVAVLIVLAMQRVARDPGAAPMPPATGIGTESPTPTTTPTPTVTAPPVVARDDERLLAVGAGGVLWRAVAGSCEAGVEPLLERSVDDGVTWTDVTPRYRGITQIMSLAPFAADQAEMVATIADGADPCATRAMRTFSGGEFWSDYDDVLAASTFLAFDRSAVVAPGAELPVPCAEPRSFQRAGDLIAAVCDGDAVVWDGASWQPAGPADVVAVAGEGGAFVALHAAADCEGLAVSVVAETGASGVPVCSPDLSPAAPTAVALTDGGVTVWHGDEVVTVAMPTS</sequence>
<feature type="region of interest" description="Disordered" evidence="1">
    <location>
        <begin position="39"/>
        <end position="67"/>
    </location>
</feature>
<dbReference type="RefSeq" id="WP_188755510.1">
    <property type="nucleotide sequence ID" value="NZ_BMJY01000004.1"/>
</dbReference>
<feature type="transmembrane region" description="Helical" evidence="2">
    <location>
        <begin position="12"/>
        <end position="31"/>
    </location>
</feature>
<comment type="caution">
    <text evidence="3">The sequence shown here is derived from an EMBL/GenBank/DDBJ whole genome shotgun (WGS) entry which is preliminary data.</text>
</comment>
<keyword evidence="2" id="KW-0472">Membrane</keyword>
<keyword evidence="2" id="KW-0812">Transmembrane</keyword>
<accession>A0A917IDD5</accession>
<gene>
    <name evidence="3" type="ORF">GCM10010921_13490</name>
</gene>
<dbReference type="SUPFAM" id="SSF50939">
    <property type="entry name" value="Sialidases"/>
    <property type="match status" value="1"/>
</dbReference>
<name>A0A917IDD5_9MICO</name>